<evidence type="ECO:0000256" key="1">
    <source>
        <dbReference type="SAM" id="MobiDB-lite"/>
    </source>
</evidence>
<reference evidence="2 3" key="1">
    <citation type="submission" date="2020-02" db="EMBL/GenBank/DDBJ databases">
        <title>Comparative genomics of the hypocrealean fungal genus Beauvera.</title>
        <authorList>
            <person name="Showalter D.N."/>
            <person name="Bushley K.E."/>
            <person name="Rehner S.A."/>
        </authorList>
    </citation>
    <scope>NUCLEOTIDE SEQUENCE [LARGE SCALE GENOMIC DNA]</scope>
    <source>
        <strain evidence="2 3">ARSEF4384</strain>
    </source>
</reference>
<name>A0AAW0RPR6_9HYPO</name>
<sequence length="164" mass="18043">MLSQISRVARARSVMTTISRSVQTRNFIAPTVPRRAMKLAASSQQSQLTEFGRHFDQGPTNFATFIGSQSPPRTDFVQELYLKELKAYKMPAVKESDSVGQVQTFAEPKTPKSPEEANLASSLQEYESMAVEIEGQDAAQQASGIPAALPDWLEAEEEDAAPKH</sequence>
<dbReference type="PANTHER" id="PTHR28207:SF1">
    <property type="entry name" value="ATP SYNTHASE SUBUNIT H, MITOCHONDRIAL"/>
    <property type="match status" value="1"/>
</dbReference>
<dbReference type="EMBL" id="JAAHCF010000445">
    <property type="protein sequence ID" value="KAK8143929.1"/>
    <property type="molecule type" value="Genomic_DNA"/>
</dbReference>
<feature type="compositionally biased region" description="Acidic residues" evidence="1">
    <location>
        <begin position="153"/>
        <end position="164"/>
    </location>
</feature>
<comment type="caution">
    <text evidence="2">The sequence shown here is derived from an EMBL/GenBank/DDBJ whole genome shotgun (WGS) entry which is preliminary data.</text>
</comment>
<dbReference type="AlphaFoldDB" id="A0AAW0RPR6"/>
<dbReference type="PANTHER" id="PTHR28207">
    <property type="entry name" value="ATP SYNTHASE SUBUNIT H, MITOCHONDRIAL"/>
    <property type="match status" value="1"/>
</dbReference>
<evidence type="ECO:0000313" key="2">
    <source>
        <dbReference type="EMBL" id="KAK8143929.1"/>
    </source>
</evidence>
<protein>
    <recommendedName>
        <fullName evidence="4">ATP synthase H chain</fullName>
    </recommendedName>
</protein>
<feature type="region of interest" description="Disordered" evidence="1">
    <location>
        <begin position="136"/>
        <end position="164"/>
    </location>
</feature>
<proteinExistence type="predicted"/>
<dbReference type="GO" id="GO:0046933">
    <property type="term" value="F:proton-transporting ATP synthase activity, rotational mechanism"/>
    <property type="evidence" value="ECO:0007669"/>
    <property type="project" value="TreeGrafter"/>
</dbReference>
<evidence type="ECO:0000313" key="3">
    <source>
        <dbReference type="Proteomes" id="UP001397290"/>
    </source>
</evidence>
<accession>A0AAW0RPR6</accession>
<gene>
    <name evidence="2" type="ORF">G3M48_006527</name>
</gene>
<feature type="region of interest" description="Disordered" evidence="1">
    <location>
        <begin position="97"/>
        <end position="119"/>
    </location>
</feature>
<evidence type="ECO:0008006" key="4">
    <source>
        <dbReference type="Google" id="ProtNLM"/>
    </source>
</evidence>
<dbReference type="Proteomes" id="UP001397290">
    <property type="component" value="Unassembled WGS sequence"/>
</dbReference>
<dbReference type="Pfam" id="PF10775">
    <property type="entry name" value="ATP_sub_h"/>
    <property type="match status" value="1"/>
</dbReference>
<organism evidence="2 3">
    <name type="scientific">Beauveria asiatica</name>
    <dbReference type="NCBI Taxonomy" id="1069075"/>
    <lineage>
        <taxon>Eukaryota</taxon>
        <taxon>Fungi</taxon>
        <taxon>Dikarya</taxon>
        <taxon>Ascomycota</taxon>
        <taxon>Pezizomycotina</taxon>
        <taxon>Sordariomycetes</taxon>
        <taxon>Hypocreomycetidae</taxon>
        <taxon>Hypocreales</taxon>
        <taxon>Cordycipitaceae</taxon>
        <taxon>Beauveria</taxon>
    </lineage>
</organism>
<keyword evidence="3" id="KW-1185">Reference proteome</keyword>
<dbReference type="InterPro" id="IPR019711">
    <property type="entry name" value="ATP_synth_F0_suH"/>
</dbReference>